<dbReference type="InterPro" id="IPR036397">
    <property type="entry name" value="RNaseH_sf"/>
</dbReference>
<evidence type="ECO:0000256" key="3">
    <source>
        <dbReference type="ARBA" id="ARBA00022839"/>
    </source>
</evidence>
<evidence type="ECO:0000313" key="6">
    <source>
        <dbReference type="Proteomes" id="UP000053750"/>
    </source>
</evidence>
<evidence type="ECO:0000256" key="2">
    <source>
        <dbReference type="ARBA" id="ARBA00022801"/>
    </source>
</evidence>
<dbReference type="GO" id="GO:0003676">
    <property type="term" value="F:nucleic acid binding"/>
    <property type="evidence" value="ECO:0007669"/>
    <property type="project" value="InterPro"/>
</dbReference>
<feature type="domain" description="Exonuclease" evidence="4">
    <location>
        <begin position="2"/>
        <end position="180"/>
    </location>
</feature>
<dbReference type="CDD" id="cd06133">
    <property type="entry name" value="ERI-1_3'hExo_like"/>
    <property type="match status" value="1"/>
</dbReference>
<dbReference type="PANTHER" id="PTHR23044:SF61">
    <property type="entry name" value="3'-5' EXORIBONUCLEASE 1-RELATED"/>
    <property type="match status" value="1"/>
</dbReference>
<reference evidence="5 6" key="1">
    <citation type="submission" date="2014-02" db="EMBL/GenBank/DDBJ databases">
        <title>Genome sequence of Paenibacillus darwinianus reveals adaptive mechanisms for survival in Antarctic soils.</title>
        <authorList>
            <person name="Dsouza M."/>
            <person name="Taylor M.W."/>
            <person name="Turner S.J."/>
            <person name="Aislabie J."/>
        </authorList>
    </citation>
    <scope>NUCLEOTIDE SEQUENCE [LARGE SCALE GENOMIC DNA]</scope>
    <source>
        <strain evidence="5 6">CE1</strain>
    </source>
</reference>
<proteinExistence type="predicted"/>
<dbReference type="AlphaFoldDB" id="A0A9W5S0N8"/>
<comment type="caution">
    <text evidence="5">The sequence shown here is derived from an EMBL/GenBank/DDBJ whole genome shotgun (WGS) entry which is preliminary data.</text>
</comment>
<dbReference type="InterPro" id="IPR012337">
    <property type="entry name" value="RNaseH-like_sf"/>
</dbReference>
<dbReference type="Pfam" id="PF00929">
    <property type="entry name" value="RNase_T"/>
    <property type="match status" value="1"/>
</dbReference>
<dbReference type="Proteomes" id="UP000053750">
    <property type="component" value="Unassembled WGS sequence"/>
</dbReference>
<dbReference type="EMBL" id="JFHU01000171">
    <property type="protein sequence ID" value="EXX87003.1"/>
    <property type="molecule type" value="Genomic_DNA"/>
</dbReference>
<keyword evidence="3" id="KW-0269">Exonuclease</keyword>
<dbReference type="RefSeq" id="WP_051587779.1">
    <property type="nucleotide sequence ID" value="NZ_KK082156.1"/>
</dbReference>
<gene>
    <name evidence="5" type="ORF">BG53_04970</name>
</gene>
<name>A0A9W5S0N8_9BACL</name>
<keyword evidence="1" id="KW-0540">Nuclease</keyword>
<sequence>MDYIVLDIEFNGRKFASELPMEVIEIGAVRLDSALQQTDQFEAFVKPVYFTKLNSFIKKKTGIPQEAIDRAHGFPKVIADFMTWLDRGRPFLLLTWGGEDLKRIVYDTRMHKMDDAYWMAVDYYDLLKGYLRYKNVSNDVSVEGALLDLGIEAGGSAHRALDDAQMTAEIFRRIFSKLDLERVQRFKDLYTNAKERKLVKNAIRALLAQRKTPTWELLAEYVFKDKVALEDPRKLAELQEYFAAELEKALQKKAAAPPAIVD</sequence>
<dbReference type="OrthoDB" id="159416at2"/>
<evidence type="ECO:0000259" key="4">
    <source>
        <dbReference type="SMART" id="SM00479"/>
    </source>
</evidence>
<dbReference type="Gene3D" id="3.30.420.10">
    <property type="entry name" value="Ribonuclease H-like superfamily/Ribonuclease H"/>
    <property type="match status" value="1"/>
</dbReference>
<dbReference type="SMART" id="SM00479">
    <property type="entry name" value="EXOIII"/>
    <property type="match status" value="1"/>
</dbReference>
<organism evidence="5 6">
    <name type="scientific">Paenibacillus darwinianus</name>
    <dbReference type="NCBI Taxonomy" id="1380763"/>
    <lineage>
        <taxon>Bacteria</taxon>
        <taxon>Bacillati</taxon>
        <taxon>Bacillota</taxon>
        <taxon>Bacilli</taxon>
        <taxon>Bacillales</taxon>
        <taxon>Paenibacillaceae</taxon>
        <taxon>Paenibacillus</taxon>
    </lineage>
</organism>
<dbReference type="PANTHER" id="PTHR23044">
    <property type="entry name" value="3'-5' EXONUCLEASE ERI1-RELATED"/>
    <property type="match status" value="1"/>
</dbReference>
<keyword evidence="6" id="KW-1185">Reference proteome</keyword>
<evidence type="ECO:0000256" key="1">
    <source>
        <dbReference type="ARBA" id="ARBA00022722"/>
    </source>
</evidence>
<dbReference type="InterPro" id="IPR013520">
    <property type="entry name" value="Ribonucl_H"/>
</dbReference>
<protein>
    <submittedName>
        <fullName evidence="5">DNA polymerase III</fullName>
    </submittedName>
</protein>
<dbReference type="SUPFAM" id="SSF53098">
    <property type="entry name" value="Ribonuclease H-like"/>
    <property type="match status" value="1"/>
</dbReference>
<keyword evidence="2" id="KW-0378">Hydrolase</keyword>
<accession>A0A9W5S0N8</accession>
<dbReference type="InterPro" id="IPR051274">
    <property type="entry name" value="3-5_Exoribonuclease"/>
</dbReference>
<evidence type="ECO:0000313" key="5">
    <source>
        <dbReference type="EMBL" id="EXX87003.1"/>
    </source>
</evidence>
<dbReference type="GO" id="GO:0000175">
    <property type="term" value="F:3'-5'-RNA exonuclease activity"/>
    <property type="evidence" value="ECO:0007669"/>
    <property type="project" value="InterPro"/>
</dbReference>
<dbReference type="InterPro" id="IPR047201">
    <property type="entry name" value="ERI-1_3'hExo-like"/>
</dbReference>